<dbReference type="Proteomes" id="UP001430356">
    <property type="component" value="Unassembled WGS sequence"/>
</dbReference>
<protein>
    <submittedName>
        <fullName evidence="3">Protein phosphatase 2C</fullName>
    </submittedName>
</protein>
<dbReference type="GO" id="GO:0004722">
    <property type="term" value="F:protein serine/threonine phosphatase activity"/>
    <property type="evidence" value="ECO:0007669"/>
    <property type="project" value="InterPro"/>
</dbReference>
<gene>
    <name evidence="3" type="ORF">NESM_000239400</name>
</gene>
<dbReference type="Gene3D" id="3.60.40.10">
    <property type="entry name" value="PPM-type phosphatase domain"/>
    <property type="match status" value="1"/>
</dbReference>
<dbReference type="InterPro" id="IPR001932">
    <property type="entry name" value="PPM-type_phosphatase-like_dom"/>
</dbReference>
<dbReference type="PANTHER" id="PTHR13832">
    <property type="entry name" value="PROTEIN PHOSPHATASE 2C"/>
    <property type="match status" value="1"/>
</dbReference>
<dbReference type="PANTHER" id="PTHR13832:SF847">
    <property type="entry name" value="PHOSPHATASE 2C, PUTATIVE-RELATED"/>
    <property type="match status" value="1"/>
</dbReference>
<dbReference type="PROSITE" id="PS51746">
    <property type="entry name" value="PPM_2"/>
    <property type="match status" value="1"/>
</dbReference>
<dbReference type="AlphaFoldDB" id="A0AAW0F7G2"/>
<reference evidence="3 4" key="1">
    <citation type="journal article" date="2021" name="MBio">
        <title>A New Model Trypanosomatid, Novymonas esmeraldas: Genomic Perception of Its 'Candidatus Pandoraea novymonadis' Endosymbiont.</title>
        <authorList>
            <person name="Zakharova A."/>
            <person name="Saura A."/>
            <person name="Butenko A."/>
            <person name="Podesvova L."/>
            <person name="Warmusova S."/>
            <person name="Kostygov A.Y."/>
            <person name="Nenarokova A."/>
            <person name="Lukes J."/>
            <person name="Opperdoes F.R."/>
            <person name="Yurchenko V."/>
        </authorList>
    </citation>
    <scope>NUCLEOTIDE SEQUENCE [LARGE SCALE GENOMIC DNA]</scope>
    <source>
        <strain evidence="3 4">E262AT.01</strain>
    </source>
</reference>
<dbReference type="FunFam" id="3.60.40.10:FF:000155">
    <property type="entry name" value="Protein phosphatase 2C, putative"/>
    <property type="match status" value="1"/>
</dbReference>
<sequence>MKAYPLQHKRLQRLVLPYIEVGTCEVMNLAHSYNMDSFNVFNGKNRGLYGPPTEAVRAATSSTEVSAAGPSSPQQQLDFLGEMVAGGLLDSYTGRDASTFASQYLAKALSMHTVVPAEVQALRKEDPDHPLVAILLAGLARRRGMRTDLESLVTEWDLQQYAVSADAAFFRACGAGRRVEVGGTPPERHGDAVSAGDSSGTQGPLPPEESGCRGVWFSATVTPTAQAQQQRRALAERTRQLAPAPQRVLASAEVAEEQRLRQLLEQTPLCLDVAVSCLGNSRAFGVARNPLTDGGRSVLDPARERTVPLSVDHTPLRTSEYRRITRAGGKVDSAVGDMIDGNPFYNVSRSFGHWSMKSDVRRSPVDQKMIALPTVKSWRMLAGDALVLCNHAVFETRHEEDTSMDELAKVVGRGLTRGLPAHAIAASLCDFAMHFGAEHSLQVMVAVAGSAAAGDTAGAASDDRQRRLCPGGPSFTEWVDPGPLYVGACRRFPELRRRLELDCARCDVTLAALLRRRWERVRHVLSTRHNLPLLPYYGRECGALQQVMEEEAAFFEREDVSGAADADEARLEAAFRKLARRLQSSTTVS</sequence>
<dbReference type="Pfam" id="PF00481">
    <property type="entry name" value="PP2C"/>
    <property type="match status" value="1"/>
</dbReference>
<evidence type="ECO:0000313" key="3">
    <source>
        <dbReference type="EMBL" id="KAK7201736.1"/>
    </source>
</evidence>
<feature type="domain" description="PPM-type phosphatase" evidence="2">
    <location>
        <begin position="67"/>
        <end position="448"/>
    </location>
</feature>
<organism evidence="3 4">
    <name type="scientific">Novymonas esmeraldas</name>
    <dbReference type="NCBI Taxonomy" id="1808958"/>
    <lineage>
        <taxon>Eukaryota</taxon>
        <taxon>Discoba</taxon>
        <taxon>Euglenozoa</taxon>
        <taxon>Kinetoplastea</taxon>
        <taxon>Metakinetoplastina</taxon>
        <taxon>Trypanosomatida</taxon>
        <taxon>Trypanosomatidae</taxon>
        <taxon>Novymonas</taxon>
    </lineage>
</organism>
<dbReference type="InterPro" id="IPR036457">
    <property type="entry name" value="PPM-type-like_dom_sf"/>
</dbReference>
<evidence type="ECO:0000256" key="1">
    <source>
        <dbReference type="SAM" id="MobiDB-lite"/>
    </source>
</evidence>
<evidence type="ECO:0000259" key="2">
    <source>
        <dbReference type="PROSITE" id="PS51746"/>
    </source>
</evidence>
<feature type="region of interest" description="Disordered" evidence="1">
    <location>
        <begin position="181"/>
        <end position="209"/>
    </location>
</feature>
<dbReference type="SUPFAM" id="SSF81606">
    <property type="entry name" value="PP2C-like"/>
    <property type="match status" value="1"/>
</dbReference>
<keyword evidence="4" id="KW-1185">Reference proteome</keyword>
<name>A0AAW0F7G2_9TRYP</name>
<dbReference type="InterPro" id="IPR015655">
    <property type="entry name" value="PP2C"/>
</dbReference>
<comment type="caution">
    <text evidence="3">The sequence shown here is derived from an EMBL/GenBank/DDBJ whole genome shotgun (WGS) entry which is preliminary data.</text>
</comment>
<evidence type="ECO:0000313" key="4">
    <source>
        <dbReference type="Proteomes" id="UP001430356"/>
    </source>
</evidence>
<proteinExistence type="predicted"/>
<dbReference type="EMBL" id="JAECZO010000019">
    <property type="protein sequence ID" value="KAK7201736.1"/>
    <property type="molecule type" value="Genomic_DNA"/>
</dbReference>
<accession>A0AAW0F7G2</accession>